<keyword evidence="2" id="KW-1185">Reference proteome</keyword>
<evidence type="ECO:0000313" key="2">
    <source>
        <dbReference type="Proteomes" id="UP000434172"/>
    </source>
</evidence>
<organism evidence="1 2">
    <name type="scientific">Colletotrichum asianum</name>
    <dbReference type="NCBI Taxonomy" id="702518"/>
    <lineage>
        <taxon>Eukaryota</taxon>
        <taxon>Fungi</taxon>
        <taxon>Dikarya</taxon>
        <taxon>Ascomycota</taxon>
        <taxon>Pezizomycotina</taxon>
        <taxon>Sordariomycetes</taxon>
        <taxon>Hypocreomycetidae</taxon>
        <taxon>Glomerellales</taxon>
        <taxon>Glomerellaceae</taxon>
        <taxon>Colletotrichum</taxon>
        <taxon>Colletotrichum gloeosporioides species complex</taxon>
    </lineage>
</organism>
<name>A0A8H3W233_9PEZI</name>
<comment type="caution">
    <text evidence="1">The sequence shown here is derived from an EMBL/GenBank/DDBJ whole genome shotgun (WGS) entry which is preliminary data.</text>
</comment>
<sequence length="20" mass="2445">MPIYFLSILLLTIVYLKKLY</sequence>
<dbReference type="AlphaFoldDB" id="A0A8H3W233"/>
<gene>
    <name evidence="1" type="ORF">GQ607_011798</name>
</gene>
<dbReference type="Proteomes" id="UP000434172">
    <property type="component" value="Unassembled WGS sequence"/>
</dbReference>
<evidence type="ECO:0000313" key="1">
    <source>
        <dbReference type="EMBL" id="KAF0320896.1"/>
    </source>
</evidence>
<proteinExistence type="predicted"/>
<dbReference type="EMBL" id="WOWK01000077">
    <property type="protein sequence ID" value="KAF0320896.1"/>
    <property type="molecule type" value="Genomic_DNA"/>
</dbReference>
<accession>A0A8H3W233</accession>
<reference evidence="1 2" key="1">
    <citation type="submission" date="2019-12" db="EMBL/GenBank/DDBJ databases">
        <title>A genome sequence resource for the geographically widespread anthracnose pathogen Colletotrichum asianum.</title>
        <authorList>
            <person name="Meng Y."/>
        </authorList>
    </citation>
    <scope>NUCLEOTIDE SEQUENCE [LARGE SCALE GENOMIC DNA]</scope>
    <source>
        <strain evidence="1 2">ICMP 18580</strain>
    </source>
</reference>
<protein>
    <submittedName>
        <fullName evidence="1">Uncharacterized protein</fullName>
    </submittedName>
</protein>